<feature type="transmembrane region" description="Helical" evidence="5">
    <location>
        <begin position="90"/>
        <end position="109"/>
    </location>
</feature>
<dbReference type="PANTHER" id="PTHR32322:SF9">
    <property type="entry name" value="AMINO-ACID METABOLITE EFFLUX PUMP-RELATED"/>
    <property type="match status" value="1"/>
</dbReference>
<feature type="transmembrane region" description="Helical" evidence="5">
    <location>
        <begin position="65"/>
        <end position="84"/>
    </location>
</feature>
<evidence type="ECO:0000256" key="2">
    <source>
        <dbReference type="ARBA" id="ARBA00022692"/>
    </source>
</evidence>
<sequence length="282" mass="28483">MRLIVLTCLTMMAFASNSILTRLAIDGGHIDASRFTLVRVAAGASVLALLIALRGGGLPLLRRDRLPGAISLAVYMVGFSLAYLTLDAGLGALILFGVVQIAMFAHGALKGNAPTGRQMTGAGIAFGGLFLALWPGPGGAADPVGAGLMVLAGLGWAAYTIIGKRSADPLAATAANFLLCLPIVVVMLLGAGGTISNTGVALGILCGGVTSGLGYALWYTVLPKLEGATAAIVQLSVPILAIVAGVLFLDEPLSLLLVLSAAMVVGGIAWAITARSVRADHN</sequence>
<evidence type="ECO:0000256" key="3">
    <source>
        <dbReference type="ARBA" id="ARBA00022989"/>
    </source>
</evidence>
<evidence type="ECO:0000256" key="5">
    <source>
        <dbReference type="SAM" id="Phobius"/>
    </source>
</evidence>
<dbReference type="Proteomes" id="UP000635142">
    <property type="component" value="Unassembled WGS sequence"/>
</dbReference>
<feature type="transmembrane region" description="Helical" evidence="5">
    <location>
        <begin position="143"/>
        <end position="162"/>
    </location>
</feature>
<keyword evidence="8" id="KW-1185">Reference proteome</keyword>
<accession>A0A927D6Y2</accession>
<proteinExistence type="predicted"/>
<dbReference type="EMBL" id="JACTAG010000002">
    <property type="protein sequence ID" value="MBD3664347.1"/>
    <property type="molecule type" value="Genomic_DNA"/>
</dbReference>
<dbReference type="RefSeq" id="WP_191075381.1">
    <property type="nucleotide sequence ID" value="NZ_JACTAG010000002.1"/>
</dbReference>
<feature type="transmembrane region" description="Helical" evidence="5">
    <location>
        <begin position="228"/>
        <end position="249"/>
    </location>
</feature>
<feature type="transmembrane region" description="Helical" evidence="5">
    <location>
        <begin position="255"/>
        <end position="273"/>
    </location>
</feature>
<feature type="transmembrane region" description="Helical" evidence="5">
    <location>
        <begin position="121"/>
        <end position="137"/>
    </location>
</feature>
<dbReference type="Pfam" id="PF00892">
    <property type="entry name" value="EamA"/>
    <property type="match status" value="1"/>
</dbReference>
<dbReference type="SUPFAM" id="SSF103481">
    <property type="entry name" value="Multidrug resistance efflux transporter EmrE"/>
    <property type="match status" value="1"/>
</dbReference>
<dbReference type="InterPro" id="IPR037185">
    <property type="entry name" value="EmrE-like"/>
</dbReference>
<gene>
    <name evidence="7" type="ORF">H9Q16_10470</name>
</gene>
<reference evidence="7" key="1">
    <citation type="submission" date="2020-08" db="EMBL/GenBank/DDBJ databases">
        <title>Sulfitobacter aestuariivivens sp. nov., isolated from a tidal flat.</title>
        <authorList>
            <person name="Park S."/>
            <person name="Yoon J.-H."/>
        </authorList>
    </citation>
    <scope>NUCLEOTIDE SEQUENCE</scope>
    <source>
        <strain evidence="7">TSTF-M16</strain>
    </source>
</reference>
<name>A0A927D6Y2_9RHOB</name>
<dbReference type="AlphaFoldDB" id="A0A927D6Y2"/>
<evidence type="ECO:0000256" key="4">
    <source>
        <dbReference type="ARBA" id="ARBA00023136"/>
    </source>
</evidence>
<evidence type="ECO:0000313" key="8">
    <source>
        <dbReference type="Proteomes" id="UP000635142"/>
    </source>
</evidence>
<dbReference type="InterPro" id="IPR000620">
    <property type="entry name" value="EamA_dom"/>
</dbReference>
<dbReference type="PANTHER" id="PTHR32322">
    <property type="entry name" value="INNER MEMBRANE TRANSPORTER"/>
    <property type="match status" value="1"/>
</dbReference>
<feature type="transmembrane region" description="Helical" evidence="5">
    <location>
        <begin position="201"/>
        <end position="221"/>
    </location>
</feature>
<comment type="subcellular location">
    <subcellularLocation>
        <location evidence="1">Membrane</location>
        <topology evidence="1">Multi-pass membrane protein</topology>
    </subcellularLocation>
</comment>
<keyword evidence="4 5" id="KW-0472">Membrane</keyword>
<feature type="transmembrane region" description="Helical" evidence="5">
    <location>
        <begin position="34"/>
        <end position="53"/>
    </location>
</feature>
<feature type="domain" description="EamA" evidence="6">
    <location>
        <begin position="145"/>
        <end position="271"/>
    </location>
</feature>
<organism evidence="7 8">
    <name type="scientific">Sulfitobacter aestuariivivens</name>
    <dbReference type="NCBI Taxonomy" id="2766981"/>
    <lineage>
        <taxon>Bacteria</taxon>
        <taxon>Pseudomonadati</taxon>
        <taxon>Pseudomonadota</taxon>
        <taxon>Alphaproteobacteria</taxon>
        <taxon>Rhodobacterales</taxon>
        <taxon>Roseobacteraceae</taxon>
        <taxon>Sulfitobacter</taxon>
    </lineage>
</organism>
<evidence type="ECO:0000259" key="6">
    <source>
        <dbReference type="Pfam" id="PF00892"/>
    </source>
</evidence>
<evidence type="ECO:0000313" key="7">
    <source>
        <dbReference type="EMBL" id="MBD3664347.1"/>
    </source>
</evidence>
<keyword evidence="2 5" id="KW-0812">Transmembrane</keyword>
<dbReference type="InterPro" id="IPR050638">
    <property type="entry name" value="AA-Vitamin_Transporters"/>
</dbReference>
<dbReference type="GO" id="GO:0016020">
    <property type="term" value="C:membrane"/>
    <property type="evidence" value="ECO:0007669"/>
    <property type="project" value="UniProtKB-SubCell"/>
</dbReference>
<protein>
    <submittedName>
        <fullName evidence="7">DMT family transporter</fullName>
    </submittedName>
</protein>
<comment type="caution">
    <text evidence="7">The sequence shown here is derived from an EMBL/GenBank/DDBJ whole genome shotgun (WGS) entry which is preliminary data.</text>
</comment>
<feature type="transmembrane region" description="Helical" evidence="5">
    <location>
        <begin position="174"/>
        <end position="195"/>
    </location>
</feature>
<evidence type="ECO:0000256" key="1">
    <source>
        <dbReference type="ARBA" id="ARBA00004141"/>
    </source>
</evidence>
<keyword evidence="3 5" id="KW-1133">Transmembrane helix</keyword>